<dbReference type="PANTHER" id="PTHR42928:SF5">
    <property type="entry name" value="BLR1237 PROTEIN"/>
    <property type="match status" value="1"/>
</dbReference>
<evidence type="ECO:0000313" key="4">
    <source>
        <dbReference type="Proteomes" id="UP001501671"/>
    </source>
</evidence>
<accession>A0ABP8HF63</accession>
<name>A0ABP8HF63_9BURK</name>
<evidence type="ECO:0000256" key="1">
    <source>
        <dbReference type="ARBA" id="ARBA00006987"/>
    </source>
</evidence>
<comment type="caution">
    <text evidence="3">The sequence shown here is derived from an EMBL/GenBank/DDBJ whole genome shotgun (WGS) entry which is preliminary data.</text>
</comment>
<dbReference type="CDD" id="cd07012">
    <property type="entry name" value="PBP2_Bug_TTT"/>
    <property type="match status" value="1"/>
</dbReference>
<evidence type="ECO:0000313" key="3">
    <source>
        <dbReference type="EMBL" id="GAA4338519.1"/>
    </source>
</evidence>
<dbReference type="Proteomes" id="UP001501671">
    <property type="component" value="Unassembled WGS sequence"/>
</dbReference>
<dbReference type="SUPFAM" id="SSF53850">
    <property type="entry name" value="Periplasmic binding protein-like II"/>
    <property type="match status" value="1"/>
</dbReference>
<keyword evidence="2" id="KW-0732">Signal</keyword>
<dbReference type="InterPro" id="IPR005064">
    <property type="entry name" value="BUG"/>
</dbReference>
<gene>
    <name evidence="3" type="ORF">GCM10023144_35700</name>
</gene>
<evidence type="ECO:0000256" key="2">
    <source>
        <dbReference type="SAM" id="SignalP"/>
    </source>
</evidence>
<sequence>MTAALAAMAAAAMLASPRHAAAADADKYPQKPIRLVVAYAPGGVTDGVTRILALELSKVLGQTVIVDNRAGAGGTIGAGIVAKAEPDGYTLLATSPPQIAVAPLLMPVRPYDAARDFTQIGTFVTTPNILVVNPSVPAKNLAELVAYAKGAGKGKLSYSSGGPGSTGQLNGQTLCNAAGIQMVEVPYSASSSMAFPDLIAGRVDANFGSLPSTIGFVRSGQVRPIVVMSSRRSPTLPDVPTVSEAGYPAAAREFWQGIEGPAHMPAAIVAKLNAAIRTAMASPSVIKGMENLGAQPYLMSPEAFTAMRDRDLANYKKLVAQLGLAATN</sequence>
<dbReference type="Pfam" id="PF03401">
    <property type="entry name" value="TctC"/>
    <property type="match status" value="1"/>
</dbReference>
<feature type="signal peptide" evidence="2">
    <location>
        <begin position="1"/>
        <end position="20"/>
    </location>
</feature>
<organism evidence="3 4">
    <name type="scientific">Pigmentiphaga soli</name>
    <dbReference type="NCBI Taxonomy" id="1007095"/>
    <lineage>
        <taxon>Bacteria</taxon>
        <taxon>Pseudomonadati</taxon>
        <taxon>Pseudomonadota</taxon>
        <taxon>Betaproteobacteria</taxon>
        <taxon>Burkholderiales</taxon>
        <taxon>Alcaligenaceae</taxon>
        <taxon>Pigmentiphaga</taxon>
    </lineage>
</organism>
<dbReference type="Gene3D" id="3.40.190.150">
    <property type="entry name" value="Bordetella uptake gene, domain 1"/>
    <property type="match status" value="1"/>
</dbReference>
<dbReference type="PANTHER" id="PTHR42928">
    <property type="entry name" value="TRICARBOXYLATE-BINDING PROTEIN"/>
    <property type="match status" value="1"/>
</dbReference>
<proteinExistence type="inferred from homology"/>
<feature type="chain" id="PRO_5045353637" evidence="2">
    <location>
        <begin position="21"/>
        <end position="328"/>
    </location>
</feature>
<dbReference type="EMBL" id="BAABFO010000019">
    <property type="protein sequence ID" value="GAA4338519.1"/>
    <property type="molecule type" value="Genomic_DNA"/>
</dbReference>
<dbReference type="PIRSF" id="PIRSF017082">
    <property type="entry name" value="YflP"/>
    <property type="match status" value="1"/>
</dbReference>
<dbReference type="RefSeq" id="WP_345251236.1">
    <property type="nucleotide sequence ID" value="NZ_BAABFO010000019.1"/>
</dbReference>
<reference evidence="4" key="1">
    <citation type="journal article" date="2019" name="Int. J. Syst. Evol. Microbiol.">
        <title>The Global Catalogue of Microorganisms (GCM) 10K type strain sequencing project: providing services to taxonomists for standard genome sequencing and annotation.</title>
        <authorList>
            <consortium name="The Broad Institute Genomics Platform"/>
            <consortium name="The Broad Institute Genome Sequencing Center for Infectious Disease"/>
            <person name="Wu L."/>
            <person name="Ma J."/>
        </authorList>
    </citation>
    <scope>NUCLEOTIDE SEQUENCE [LARGE SCALE GENOMIC DNA]</scope>
    <source>
        <strain evidence="4">JCM 17666</strain>
    </source>
</reference>
<keyword evidence="4" id="KW-1185">Reference proteome</keyword>
<dbReference type="InterPro" id="IPR042100">
    <property type="entry name" value="Bug_dom1"/>
</dbReference>
<protein>
    <submittedName>
        <fullName evidence="3">Tripartite tricarboxylate transporter substrate binding protein</fullName>
    </submittedName>
</protein>
<comment type="similarity">
    <text evidence="1">Belongs to the UPF0065 (bug) family.</text>
</comment>
<dbReference type="Gene3D" id="3.40.190.10">
    <property type="entry name" value="Periplasmic binding protein-like II"/>
    <property type="match status" value="1"/>
</dbReference>